<accession>A0A7K0DDE5</accession>
<gene>
    <name evidence="2" type="ORF">NRB20_60280</name>
</gene>
<sequence>MSEEPIANAEVTAAPEATEPKPMTVEEYTTRLTDSWNRVEELAADFAANLTDIWWQDQPASGAGMDMQTSAAMLAARMANFDPGRNAQEFIHLGTIAFAQRVQQRARDEVEEIGEMYREWKAEPDQQGDGDSP</sequence>
<feature type="region of interest" description="Disordered" evidence="1">
    <location>
        <begin position="1"/>
        <end position="20"/>
    </location>
</feature>
<name>A0A7K0DDE5_9NOCA</name>
<dbReference type="RefSeq" id="WP_153414728.1">
    <property type="nucleotide sequence ID" value="NZ_WEGK01000016.1"/>
</dbReference>
<evidence type="ECO:0000313" key="2">
    <source>
        <dbReference type="EMBL" id="MQY22904.1"/>
    </source>
</evidence>
<reference evidence="2 3" key="1">
    <citation type="submission" date="2019-10" db="EMBL/GenBank/DDBJ databases">
        <title>Nocardia macrotermitis sp. nov. and Nocardia aurantia sp. nov., isolated from the gut of fungus growing-termite Macrotermes natalensis.</title>
        <authorList>
            <person name="Benndorf R."/>
            <person name="Schwitalla J."/>
            <person name="Martin K."/>
            <person name="De Beer W."/>
            <person name="Kaster A.-K."/>
            <person name="Vollmers J."/>
            <person name="Poulsen M."/>
            <person name="Beemelmanns C."/>
        </authorList>
    </citation>
    <scope>NUCLEOTIDE SEQUENCE [LARGE SCALE GENOMIC DNA]</scope>
    <source>
        <strain evidence="2 3">RB20</strain>
    </source>
</reference>
<organism evidence="2 3">
    <name type="scientific">Nocardia macrotermitis</name>
    <dbReference type="NCBI Taxonomy" id="2585198"/>
    <lineage>
        <taxon>Bacteria</taxon>
        <taxon>Bacillati</taxon>
        <taxon>Actinomycetota</taxon>
        <taxon>Actinomycetes</taxon>
        <taxon>Mycobacteriales</taxon>
        <taxon>Nocardiaceae</taxon>
        <taxon>Nocardia</taxon>
    </lineage>
</organism>
<dbReference type="Proteomes" id="UP000438448">
    <property type="component" value="Unassembled WGS sequence"/>
</dbReference>
<proteinExistence type="predicted"/>
<feature type="compositionally biased region" description="Low complexity" evidence="1">
    <location>
        <begin position="7"/>
        <end position="20"/>
    </location>
</feature>
<dbReference type="EMBL" id="WEGK01000016">
    <property type="protein sequence ID" value="MQY22904.1"/>
    <property type="molecule type" value="Genomic_DNA"/>
</dbReference>
<protein>
    <submittedName>
        <fullName evidence="2">Uncharacterized protein</fullName>
    </submittedName>
</protein>
<evidence type="ECO:0000313" key="3">
    <source>
        <dbReference type="Proteomes" id="UP000438448"/>
    </source>
</evidence>
<dbReference type="AlphaFoldDB" id="A0A7K0DDE5"/>
<comment type="caution">
    <text evidence="2">The sequence shown here is derived from an EMBL/GenBank/DDBJ whole genome shotgun (WGS) entry which is preliminary data.</text>
</comment>
<evidence type="ECO:0000256" key="1">
    <source>
        <dbReference type="SAM" id="MobiDB-lite"/>
    </source>
</evidence>
<keyword evidence="3" id="KW-1185">Reference proteome</keyword>